<sequence length="214" mass="24081">MVLPFSNTGFCVGATLRFLLLDKPKTLNKELGLKLCKQKAPCASPHNLLFFHMRHTIYGRSAPLTRPTKGDVVFKVQSNKLYIPSTIMYQIVRMLYGLNCLQRTLYAYQAVVPRELAKAELGRLTSTFSSELFSAFGAPTGQRKAKNWKGGNDSERTSTYVKAKYVLACYNILGLKLSLGQRLSQAPSGHNYEMAYKCMMVLIIVTTQHMRTAR</sequence>
<dbReference type="AlphaFoldDB" id="A0A2Z2QKH0"/>
<evidence type="ECO:0000313" key="2">
    <source>
        <dbReference type="EMBL" id="QKS32232.1"/>
    </source>
</evidence>
<dbReference type="EMBL" id="MN201586">
    <property type="protein sequence ID" value="QKS32232.1"/>
    <property type="molecule type" value="Genomic_DNA"/>
</dbReference>
<dbReference type="EMBL" id="KX761577">
    <property type="protein sequence ID" value="AST24233.1"/>
    <property type="molecule type" value="Genomic_DNA"/>
</dbReference>
<dbReference type="GeneID" id="37544012"/>
<gene>
    <name evidence="1" type="primary">orf214</name>
</gene>
<reference evidence="1" key="1">
    <citation type="journal article" date="2018" name="Gene">
        <title>The complete mitochondrial genome of the Caulerpa lentillifera (Ulvophyceae, Chlorophyta): Sequence, genome content, organization structure and phylogenetic consideration.</title>
        <authorList>
            <person name="Zheng F."/>
            <person name="Liu H."/>
            <person name="Jiang M."/>
            <person name="Xu Z."/>
            <person name="Wang Z."/>
            <person name="Wang C."/>
            <person name="Du F."/>
            <person name="Shen Z."/>
            <person name="Wang B."/>
        </authorList>
    </citation>
    <scope>NUCLEOTIDE SEQUENCE</scope>
</reference>
<organism evidence="1">
    <name type="scientific">Caulerpa lentillifera</name>
    <dbReference type="NCBI Taxonomy" id="148947"/>
    <lineage>
        <taxon>Eukaryota</taxon>
        <taxon>Viridiplantae</taxon>
        <taxon>Chlorophyta</taxon>
        <taxon>core chlorophytes</taxon>
        <taxon>Ulvophyceae</taxon>
        <taxon>TCBD clade</taxon>
        <taxon>Bryopsidales</taxon>
        <taxon>Halimedineae</taxon>
        <taxon>Caulerpaceae</taxon>
        <taxon>Caulerpa</taxon>
    </lineage>
</organism>
<keyword evidence="1" id="KW-0496">Mitochondrion</keyword>
<reference evidence="2" key="2">
    <citation type="journal article" date="2019" name="Mitochondrial DNA Part B Resour">
        <title>The complete mitogenome of Caulerpa lentillifera and its phylogenetic analysis.</title>
        <authorList>
            <person name="Jia X."/>
            <person name="Liu T."/>
            <person name="Wang X."/>
            <person name="Tang X."/>
            <person name="Jin Y."/>
        </authorList>
    </citation>
    <scope>NUCLEOTIDE SEQUENCE</scope>
</reference>
<name>A0A2Z2QKH0_9CHLO</name>
<proteinExistence type="predicted"/>
<accession>A0A2Z2QKH0</accession>
<evidence type="ECO:0000313" key="1">
    <source>
        <dbReference type="EMBL" id="AST24233.1"/>
    </source>
</evidence>
<dbReference type="RefSeq" id="YP_009504758.1">
    <property type="nucleotide sequence ID" value="NC_038217.1"/>
</dbReference>
<protein>
    <submittedName>
        <fullName evidence="1">Uncharacterized protein</fullName>
    </submittedName>
</protein>
<geneLocation type="mitochondrion" evidence="1"/>